<sequence>NRNQHIKIKRTNNDVYNLKGIVYEDTSDHYNSFFIENDHLYDQESGMKMPMTILYPRLLIYELQE</sequence>
<dbReference type="AlphaFoldDB" id="A0A0R0M0C3"/>
<evidence type="ECO:0000313" key="1">
    <source>
        <dbReference type="EMBL" id="KRH92895.1"/>
    </source>
</evidence>
<organism evidence="1 2">
    <name type="scientific">Pseudoloma neurophilia</name>
    <dbReference type="NCBI Taxonomy" id="146866"/>
    <lineage>
        <taxon>Eukaryota</taxon>
        <taxon>Fungi</taxon>
        <taxon>Fungi incertae sedis</taxon>
        <taxon>Microsporidia</taxon>
        <taxon>Pseudoloma</taxon>
    </lineage>
</organism>
<dbReference type="Proteomes" id="UP000051530">
    <property type="component" value="Unassembled WGS sequence"/>
</dbReference>
<dbReference type="VEuPathDB" id="MicrosporidiaDB:M153_21720001"/>
<evidence type="ECO:0000313" key="2">
    <source>
        <dbReference type="Proteomes" id="UP000051530"/>
    </source>
</evidence>
<proteinExistence type="predicted"/>
<dbReference type="EMBL" id="LGUB01000602">
    <property type="protein sequence ID" value="KRH92895.1"/>
    <property type="molecule type" value="Genomic_DNA"/>
</dbReference>
<protein>
    <submittedName>
        <fullName evidence="1">Uncharacterized protein</fullName>
    </submittedName>
</protein>
<keyword evidence="2" id="KW-1185">Reference proteome</keyword>
<accession>A0A0R0M0C3</accession>
<feature type="non-terminal residue" evidence="1">
    <location>
        <position position="1"/>
    </location>
</feature>
<comment type="caution">
    <text evidence="1">The sequence shown here is derived from an EMBL/GenBank/DDBJ whole genome shotgun (WGS) entry which is preliminary data.</text>
</comment>
<reference evidence="1 2" key="1">
    <citation type="submission" date="2015-07" db="EMBL/GenBank/DDBJ databases">
        <title>The genome of Pseudoloma neurophilia, a relevant intracellular parasite of the zebrafish.</title>
        <authorList>
            <person name="Ndikumana S."/>
            <person name="Pelin A."/>
            <person name="Sanders J."/>
            <person name="Corradi N."/>
        </authorList>
    </citation>
    <scope>NUCLEOTIDE SEQUENCE [LARGE SCALE GENOMIC DNA]</scope>
    <source>
        <strain evidence="1 2">MK1</strain>
    </source>
</reference>
<gene>
    <name evidence="1" type="ORF">M153_21720001</name>
</gene>
<name>A0A0R0M0C3_9MICR</name>